<dbReference type="PANTHER" id="PTHR36110:SF4">
    <property type="entry name" value="RING-CLEAVING DIOXYGENASE MHQA-RELATED"/>
    <property type="match status" value="1"/>
</dbReference>
<feature type="domain" description="VOC" evidence="1">
    <location>
        <begin position="5"/>
        <end position="139"/>
    </location>
</feature>
<evidence type="ECO:0000313" key="3">
    <source>
        <dbReference type="Proteomes" id="UP000305238"/>
    </source>
</evidence>
<sequence length="174" mass="19426">MPAPGIHHVAYACRDLEATTRFYEELMGFPLVHTEVAAGPSGGFFRHTFHDTGDGSCIAFFDLHGAGEREGWSSEISIGNNLPRWVNHIAFNVTAEKVAEVRARMDAAEVKPYMEVDHDYLRSLYYIDPNGIMIELCVDTPGFEADPAEAHRLLTATLDDVDHSRNKSMLSTRE</sequence>
<gene>
    <name evidence="2" type="ORF">ETD96_02435</name>
</gene>
<keyword evidence="3" id="KW-1185">Reference proteome</keyword>
<dbReference type="InterPro" id="IPR052537">
    <property type="entry name" value="Extradiol_RC_dioxygenase"/>
</dbReference>
<dbReference type="Pfam" id="PF00903">
    <property type="entry name" value="Glyoxalase"/>
    <property type="match status" value="1"/>
</dbReference>
<dbReference type="Proteomes" id="UP000305238">
    <property type="component" value="Unassembled WGS sequence"/>
</dbReference>
<evidence type="ECO:0000313" key="2">
    <source>
        <dbReference type="EMBL" id="TMR42076.1"/>
    </source>
</evidence>
<dbReference type="InterPro" id="IPR037523">
    <property type="entry name" value="VOC_core"/>
</dbReference>
<proteinExistence type="predicted"/>
<comment type="caution">
    <text evidence="2">The sequence shown here is derived from an EMBL/GenBank/DDBJ whole genome shotgun (WGS) entry which is preliminary data.</text>
</comment>
<protein>
    <submittedName>
        <fullName evidence="2">VOC family protein</fullName>
    </submittedName>
</protein>
<dbReference type="InterPro" id="IPR029068">
    <property type="entry name" value="Glyas_Bleomycin-R_OHBP_Dase"/>
</dbReference>
<dbReference type="RefSeq" id="WP_138633291.1">
    <property type="nucleotide sequence ID" value="NZ_JASWDG010000082.1"/>
</dbReference>
<reference evidence="2 3" key="1">
    <citation type="submission" date="2019-05" db="EMBL/GenBank/DDBJ databases">
        <title>Draft genome sequence of Actinomadura geliboluensis A8036.</title>
        <authorList>
            <person name="Saricaoglu S."/>
            <person name="Isik K."/>
        </authorList>
    </citation>
    <scope>NUCLEOTIDE SEQUENCE [LARGE SCALE GENOMIC DNA]</scope>
    <source>
        <strain evidence="2 3">A8036</strain>
    </source>
</reference>
<dbReference type="CDD" id="cd06587">
    <property type="entry name" value="VOC"/>
    <property type="match status" value="1"/>
</dbReference>
<organism evidence="2 3">
    <name type="scientific">Actinomadura geliboluensis</name>
    <dbReference type="NCBI Taxonomy" id="882440"/>
    <lineage>
        <taxon>Bacteria</taxon>
        <taxon>Bacillati</taxon>
        <taxon>Actinomycetota</taxon>
        <taxon>Actinomycetes</taxon>
        <taxon>Streptosporangiales</taxon>
        <taxon>Thermomonosporaceae</taxon>
        <taxon>Actinomadura</taxon>
    </lineage>
</organism>
<dbReference type="AlphaFoldDB" id="A0A5S4HAS2"/>
<dbReference type="PANTHER" id="PTHR36110">
    <property type="entry name" value="RING-CLEAVING DIOXYGENASE MHQE-RELATED"/>
    <property type="match status" value="1"/>
</dbReference>
<dbReference type="SUPFAM" id="SSF54593">
    <property type="entry name" value="Glyoxalase/Bleomycin resistance protein/Dihydroxybiphenyl dioxygenase"/>
    <property type="match status" value="1"/>
</dbReference>
<accession>A0A5S4HAS2</accession>
<dbReference type="InterPro" id="IPR004360">
    <property type="entry name" value="Glyas_Fos-R_dOase_dom"/>
</dbReference>
<dbReference type="PROSITE" id="PS51819">
    <property type="entry name" value="VOC"/>
    <property type="match status" value="1"/>
</dbReference>
<dbReference type="OrthoDB" id="5242400at2"/>
<dbReference type="EMBL" id="VCKZ01000007">
    <property type="protein sequence ID" value="TMR42076.1"/>
    <property type="molecule type" value="Genomic_DNA"/>
</dbReference>
<evidence type="ECO:0000259" key="1">
    <source>
        <dbReference type="PROSITE" id="PS51819"/>
    </source>
</evidence>
<dbReference type="Gene3D" id="3.10.180.10">
    <property type="entry name" value="2,3-Dihydroxybiphenyl 1,2-Dioxygenase, domain 1"/>
    <property type="match status" value="1"/>
</dbReference>
<name>A0A5S4HAS2_9ACTN</name>